<dbReference type="PANTHER" id="PTHR37836">
    <property type="entry name" value="LMO1036 PROTEIN"/>
    <property type="match status" value="1"/>
</dbReference>
<feature type="region of interest" description="Disordered" evidence="1">
    <location>
        <begin position="426"/>
        <end position="447"/>
    </location>
</feature>
<dbReference type="EMBL" id="BAABID010000004">
    <property type="protein sequence ID" value="GAA4720098.1"/>
    <property type="molecule type" value="Genomic_DNA"/>
</dbReference>
<dbReference type="PROSITE" id="PS51257">
    <property type="entry name" value="PROKAR_LIPOPROTEIN"/>
    <property type="match status" value="1"/>
</dbReference>
<evidence type="ECO:0000313" key="5">
    <source>
        <dbReference type="Proteomes" id="UP001500956"/>
    </source>
</evidence>
<name>A0ABP8Y356_9MICO</name>
<evidence type="ECO:0000259" key="3">
    <source>
        <dbReference type="Pfam" id="PF13204"/>
    </source>
</evidence>
<feature type="domain" description="Apiosidase-like catalytic" evidence="3">
    <location>
        <begin position="52"/>
        <end position="324"/>
    </location>
</feature>
<dbReference type="InterPro" id="IPR017853">
    <property type="entry name" value="GH"/>
</dbReference>
<proteinExistence type="predicted"/>
<dbReference type="Pfam" id="PF12904">
    <property type="entry name" value="Collagen_bind_2"/>
    <property type="match status" value="1"/>
</dbReference>
<dbReference type="PROSITE" id="PS51318">
    <property type="entry name" value="TAT"/>
    <property type="match status" value="1"/>
</dbReference>
<keyword evidence="5" id="KW-1185">Reference proteome</keyword>
<dbReference type="InterPro" id="IPR024749">
    <property type="entry name" value="Collagen-bd_put"/>
</dbReference>
<dbReference type="Pfam" id="PF13204">
    <property type="entry name" value="Apiosidase"/>
    <property type="match status" value="1"/>
</dbReference>
<dbReference type="PANTHER" id="PTHR37836:SF2">
    <property type="entry name" value="DUF4038 DOMAIN-CONTAINING PROTEIN"/>
    <property type="match status" value="1"/>
</dbReference>
<protein>
    <submittedName>
        <fullName evidence="4">DUF4038 domain-containing protein</fullName>
    </submittedName>
</protein>
<dbReference type="InterPro" id="IPR025277">
    <property type="entry name" value="Apiosidase-like_cat_dom"/>
</dbReference>
<dbReference type="Proteomes" id="UP001500956">
    <property type="component" value="Unassembled WGS sequence"/>
</dbReference>
<evidence type="ECO:0000256" key="1">
    <source>
        <dbReference type="SAM" id="MobiDB-lite"/>
    </source>
</evidence>
<accession>A0ABP8Y356</accession>
<reference evidence="5" key="1">
    <citation type="journal article" date="2019" name="Int. J. Syst. Evol. Microbiol.">
        <title>The Global Catalogue of Microorganisms (GCM) 10K type strain sequencing project: providing services to taxonomists for standard genome sequencing and annotation.</title>
        <authorList>
            <consortium name="The Broad Institute Genomics Platform"/>
            <consortium name="The Broad Institute Genome Sequencing Center for Infectious Disease"/>
            <person name="Wu L."/>
            <person name="Ma J."/>
        </authorList>
    </citation>
    <scope>NUCLEOTIDE SEQUENCE [LARGE SCALE GENOMIC DNA]</scope>
    <source>
        <strain evidence="5">JCM 18063</strain>
    </source>
</reference>
<organism evidence="4 5">
    <name type="scientific">Isoptericola chiayiensis</name>
    <dbReference type="NCBI Taxonomy" id="579446"/>
    <lineage>
        <taxon>Bacteria</taxon>
        <taxon>Bacillati</taxon>
        <taxon>Actinomycetota</taxon>
        <taxon>Actinomycetes</taxon>
        <taxon>Micrococcales</taxon>
        <taxon>Promicromonosporaceae</taxon>
        <taxon>Isoptericola</taxon>
    </lineage>
</organism>
<gene>
    <name evidence="4" type="ORF">GCM10023216_06140</name>
</gene>
<evidence type="ECO:0000259" key="2">
    <source>
        <dbReference type="Pfam" id="PF12904"/>
    </source>
</evidence>
<dbReference type="SUPFAM" id="SSF51445">
    <property type="entry name" value="(Trans)glycosidases"/>
    <property type="match status" value="1"/>
</dbReference>
<dbReference type="Gene3D" id="3.20.20.80">
    <property type="entry name" value="Glycosidases"/>
    <property type="match status" value="1"/>
</dbReference>
<comment type="caution">
    <text evidence="4">The sequence shown here is derived from an EMBL/GenBank/DDBJ whole genome shotgun (WGS) entry which is preliminary data.</text>
</comment>
<evidence type="ECO:0000313" key="4">
    <source>
        <dbReference type="EMBL" id="GAA4720098.1"/>
    </source>
</evidence>
<sequence>MIISRRRFLALAGVVSGTTLIACCSTPDPEVPDVALERWTGGDLPLVAGVSADGRRLVDENGSPLLVLADTVWTMSGVYTAEQLGKYFSERQAQGFNAVQTSALPFHIDGSGNRVDGCIDGQQAFVDGDITRWDEGYWTRLDTLLDEASKRGFSVLLGAMGPLLAYGIGDPAESREFGRMLGDRYGGRPGIIWLFGVDYASSEWDLLDPSLLECLDGLRDAGADQPATVQYHNNSSLSVDNARWGGRVEVQAAYTYAPTYAVVRKGYELAEGPVALVESNFEDENNTAGPDTTSETIRRQVLWTYTSGGAYAAYGRRDVWQSRGDFLDALGSTAVAQLGLIRARVETLDWSAWVPDLAGEVLVDGSGEDVRSGSQLDGTADMLESDFATCAATPDRSQVVVYLPTARPVRLDLGDSEVHAVWWDPTTGAESGVRPDDSGWFEPPEGRHSDDATDWLLVVDRVAAG</sequence>
<dbReference type="InterPro" id="IPR006311">
    <property type="entry name" value="TAT_signal"/>
</dbReference>
<feature type="domain" description="Putative collagen-binding" evidence="2">
    <location>
        <begin position="388"/>
        <end position="460"/>
    </location>
</feature>